<dbReference type="InterPro" id="IPR032623">
    <property type="entry name" value="FecR_N"/>
</dbReference>
<gene>
    <name evidence="3" type="ORF">C1949_13900</name>
</gene>
<feature type="domain" description="FecR N-terminal" evidence="2">
    <location>
        <begin position="12"/>
        <end position="54"/>
    </location>
</feature>
<dbReference type="OrthoDB" id="1099576at2"/>
<accession>A0A2P4ESS6</accession>
<sequence>MSQPQLSPEHIRQAAHWLARLWSEQATAEDEQACVHWRQSDPANEYAWQQLQQLQGHFDSVPARTGHRVLASGNRLSRRQLLVMTGVIASGAAITGIGTRQQWQPLLADQRTATGEMRSLRLADGTQLKLNTATSLNLRSDAAGHRLRLLRGELLVELPENARSLQLSCRDGVVQAHHGRLCLRQQAHDSQLAVYSGQASVELQRIEGESVTLNAGEAVTFSAQRVQPVRPADTNQLAWIDGRLVAERMPLTHFLAELGRYRQGMLRADPDLARLQLTGVFSLRNTDVTLARLPEVLPVRLRYFSRYWVKVEPA</sequence>
<dbReference type="InterPro" id="IPR012373">
    <property type="entry name" value="Ferrdict_sens_TM"/>
</dbReference>
<dbReference type="EMBL" id="PPSK01000014">
    <property type="protein sequence ID" value="POB02177.1"/>
    <property type="molecule type" value="Genomic_DNA"/>
</dbReference>
<dbReference type="InterPro" id="IPR006860">
    <property type="entry name" value="FecR"/>
</dbReference>
<evidence type="ECO:0000313" key="3">
    <source>
        <dbReference type="EMBL" id="POB02177.1"/>
    </source>
</evidence>
<dbReference type="PANTHER" id="PTHR30273:SF2">
    <property type="entry name" value="PROTEIN FECR"/>
    <property type="match status" value="1"/>
</dbReference>
<evidence type="ECO:0000313" key="4">
    <source>
        <dbReference type="Proteomes" id="UP000243451"/>
    </source>
</evidence>
<organism evidence="3 4">
    <name type="scientific">Halopseudomonas oceani</name>
    <dbReference type="NCBI Taxonomy" id="1708783"/>
    <lineage>
        <taxon>Bacteria</taxon>
        <taxon>Pseudomonadati</taxon>
        <taxon>Pseudomonadota</taxon>
        <taxon>Gammaproteobacteria</taxon>
        <taxon>Pseudomonadales</taxon>
        <taxon>Pseudomonadaceae</taxon>
        <taxon>Halopseudomonas</taxon>
    </lineage>
</organism>
<dbReference type="PIRSF" id="PIRSF018266">
    <property type="entry name" value="FecR"/>
    <property type="match status" value="1"/>
</dbReference>
<reference evidence="3 4" key="1">
    <citation type="submission" date="2018-01" db="EMBL/GenBank/DDBJ databases">
        <title>Draft genome of the type strain Pseudomonas oceani DSM 100277 isolated from the deep water in Okinawa trough, northwestern Pacific Ocean.</title>
        <authorList>
            <person name="Gomila M."/>
            <person name="Mulet M."/>
            <person name="Garcia-Valdes E."/>
            <person name="Lalucat J."/>
        </authorList>
    </citation>
    <scope>NUCLEOTIDE SEQUENCE [LARGE SCALE GENOMIC DNA]</scope>
    <source>
        <strain evidence="3 4">DSM 100277</strain>
    </source>
</reference>
<proteinExistence type="predicted"/>
<dbReference type="Gene3D" id="2.60.120.1440">
    <property type="match status" value="1"/>
</dbReference>
<dbReference type="Pfam" id="PF04773">
    <property type="entry name" value="FecR"/>
    <property type="match status" value="1"/>
</dbReference>
<dbReference type="RefSeq" id="WP_104739080.1">
    <property type="nucleotide sequence ID" value="NZ_BMHR01000013.1"/>
</dbReference>
<evidence type="ECO:0000259" key="2">
    <source>
        <dbReference type="Pfam" id="PF16220"/>
    </source>
</evidence>
<dbReference type="Pfam" id="PF16220">
    <property type="entry name" value="DUF4880"/>
    <property type="match status" value="1"/>
</dbReference>
<comment type="caution">
    <text evidence="3">The sequence shown here is derived from an EMBL/GenBank/DDBJ whole genome shotgun (WGS) entry which is preliminary data.</text>
</comment>
<dbReference type="PANTHER" id="PTHR30273">
    <property type="entry name" value="PERIPLASMIC SIGNAL SENSOR AND SIGMA FACTOR ACTIVATOR FECR-RELATED"/>
    <property type="match status" value="1"/>
</dbReference>
<evidence type="ECO:0000259" key="1">
    <source>
        <dbReference type="Pfam" id="PF04773"/>
    </source>
</evidence>
<dbReference type="Proteomes" id="UP000243451">
    <property type="component" value="Unassembled WGS sequence"/>
</dbReference>
<dbReference type="AlphaFoldDB" id="A0A2P4ESS6"/>
<dbReference type="GO" id="GO:0016989">
    <property type="term" value="F:sigma factor antagonist activity"/>
    <property type="evidence" value="ECO:0007669"/>
    <property type="project" value="TreeGrafter"/>
</dbReference>
<feature type="domain" description="FecR protein" evidence="1">
    <location>
        <begin position="111"/>
        <end position="199"/>
    </location>
</feature>
<protein>
    <submittedName>
        <fullName evidence="3">Iron dicitrate transport regulator FecR</fullName>
    </submittedName>
</protein>
<keyword evidence="4" id="KW-1185">Reference proteome</keyword>
<name>A0A2P4ESS6_9GAMM</name>